<keyword evidence="1" id="KW-1133">Transmembrane helix</keyword>
<dbReference type="PANTHER" id="PTHR23530">
    <property type="entry name" value="TRANSPORT PROTEIN-RELATED"/>
    <property type="match status" value="1"/>
</dbReference>
<dbReference type="Proteomes" id="UP000184035">
    <property type="component" value="Unassembled WGS sequence"/>
</dbReference>
<dbReference type="STRING" id="1533.SAMN05443638_10196"/>
<evidence type="ECO:0000313" key="3">
    <source>
        <dbReference type="Proteomes" id="UP000184035"/>
    </source>
</evidence>
<reference evidence="2 3" key="1">
    <citation type="submission" date="2016-11" db="EMBL/GenBank/DDBJ databases">
        <authorList>
            <person name="Jaros S."/>
            <person name="Januszkiewicz K."/>
            <person name="Wedrychowicz H."/>
        </authorList>
    </citation>
    <scope>NUCLEOTIDE SEQUENCE [LARGE SCALE GENOMIC DNA]</scope>
    <source>
        <strain evidence="2 3">DSM 2631</strain>
    </source>
</reference>
<dbReference type="AlphaFoldDB" id="A0A1M4SMR9"/>
<dbReference type="InterPro" id="IPR053160">
    <property type="entry name" value="MFS_DHA3_Transporter"/>
</dbReference>
<sequence>MKNNKYILYGISFLQGLVFYGAFSVVFRENRGLGLNDIFLLEGIFVIFIMIFEIPWGIIGDKIGYKKTLVISYGLFLVSKTIFYFSYSFLGFLWKHYYHL</sequence>
<keyword evidence="3" id="KW-1185">Reference proteome</keyword>
<feature type="transmembrane region" description="Helical" evidence="1">
    <location>
        <begin position="6"/>
        <end position="27"/>
    </location>
</feature>
<dbReference type="InterPro" id="IPR036259">
    <property type="entry name" value="MFS_trans_sf"/>
</dbReference>
<dbReference type="OrthoDB" id="1642828at2"/>
<accession>A0A1M4SMR9</accession>
<dbReference type="Gene3D" id="1.20.1250.20">
    <property type="entry name" value="MFS general substrate transporter like domains"/>
    <property type="match status" value="1"/>
</dbReference>
<dbReference type="EMBL" id="FQVM01000001">
    <property type="protein sequence ID" value="SHE33486.1"/>
    <property type="molecule type" value="Genomic_DNA"/>
</dbReference>
<name>A0A1M4SMR9_9CLOT</name>
<dbReference type="RefSeq" id="WP_072892261.1">
    <property type="nucleotide sequence ID" value="NZ_FQVM01000001.1"/>
</dbReference>
<proteinExistence type="predicted"/>
<dbReference type="PANTHER" id="PTHR23530:SF1">
    <property type="entry name" value="PERMEASE, MAJOR FACILITATOR SUPERFAMILY-RELATED"/>
    <property type="match status" value="1"/>
</dbReference>
<protein>
    <recommendedName>
        <fullName evidence="4">Major Facilitator Superfamily protein</fullName>
    </recommendedName>
</protein>
<gene>
    <name evidence="2" type="ORF">SAMN05443638_10196</name>
</gene>
<dbReference type="SUPFAM" id="SSF103473">
    <property type="entry name" value="MFS general substrate transporter"/>
    <property type="match status" value="1"/>
</dbReference>
<organism evidence="2 3">
    <name type="scientific">Clostridium fallax</name>
    <dbReference type="NCBI Taxonomy" id="1533"/>
    <lineage>
        <taxon>Bacteria</taxon>
        <taxon>Bacillati</taxon>
        <taxon>Bacillota</taxon>
        <taxon>Clostridia</taxon>
        <taxon>Eubacteriales</taxon>
        <taxon>Clostridiaceae</taxon>
        <taxon>Clostridium</taxon>
    </lineage>
</organism>
<feature type="transmembrane region" description="Helical" evidence="1">
    <location>
        <begin position="71"/>
        <end position="94"/>
    </location>
</feature>
<evidence type="ECO:0000313" key="2">
    <source>
        <dbReference type="EMBL" id="SHE33486.1"/>
    </source>
</evidence>
<evidence type="ECO:0008006" key="4">
    <source>
        <dbReference type="Google" id="ProtNLM"/>
    </source>
</evidence>
<evidence type="ECO:0000256" key="1">
    <source>
        <dbReference type="SAM" id="Phobius"/>
    </source>
</evidence>
<keyword evidence="1" id="KW-0472">Membrane</keyword>
<feature type="transmembrane region" description="Helical" evidence="1">
    <location>
        <begin position="39"/>
        <end position="59"/>
    </location>
</feature>
<keyword evidence="1" id="KW-0812">Transmembrane</keyword>